<keyword evidence="5" id="KW-0547">Nucleotide-binding</keyword>
<protein>
    <submittedName>
        <fullName evidence="5">DEAD/DEAH box helicase</fullName>
    </submittedName>
</protein>
<dbReference type="GO" id="GO:0004386">
    <property type="term" value="F:helicase activity"/>
    <property type="evidence" value="ECO:0007669"/>
    <property type="project" value="UniProtKB-KW"/>
</dbReference>
<dbReference type="EMBL" id="SUYD01000020">
    <property type="protein sequence ID" value="MBE6267316.1"/>
    <property type="molecule type" value="Genomic_DNA"/>
</dbReference>
<feature type="coiled-coil region" evidence="2">
    <location>
        <begin position="684"/>
        <end position="711"/>
    </location>
</feature>
<keyword evidence="2" id="KW-0175">Coiled coil</keyword>
<dbReference type="Proteomes" id="UP000763088">
    <property type="component" value="Unassembled WGS sequence"/>
</dbReference>
<organism evidence="5 6">
    <name type="scientific">Xylanibacter ruminicola</name>
    <name type="common">Prevotella ruminicola</name>
    <dbReference type="NCBI Taxonomy" id="839"/>
    <lineage>
        <taxon>Bacteria</taxon>
        <taxon>Pseudomonadati</taxon>
        <taxon>Bacteroidota</taxon>
        <taxon>Bacteroidia</taxon>
        <taxon>Bacteroidales</taxon>
        <taxon>Prevotellaceae</taxon>
        <taxon>Xylanibacter</taxon>
    </lineage>
</organism>
<evidence type="ECO:0000256" key="1">
    <source>
        <dbReference type="ARBA" id="ARBA00022801"/>
    </source>
</evidence>
<dbReference type="InterPro" id="IPR000330">
    <property type="entry name" value="SNF2_N"/>
</dbReference>
<gene>
    <name evidence="5" type="ORF">E7102_12780</name>
</gene>
<keyword evidence="5" id="KW-0067">ATP-binding</keyword>
<dbReference type="PROSITE" id="PS51194">
    <property type="entry name" value="HELICASE_CTER"/>
    <property type="match status" value="1"/>
</dbReference>
<accession>A0A928BUZ7</accession>
<sequence>MAKFQAGTKVIRVDTQKKGIISSVSDYIRGRQLYVVNWGDYESEELESELIEDCDISNVYERCKRGLFGSYSEFAQKNTSSKIKSSNNSTISSLKASKTLFRAYQFKPLLKYINSPSRRLLVADEVGLGKTIEAGHIMLEMKARRELRNALIICPKSLQVKWRSELIEKFGMFFKIYDTAIEFIKDLEDNDGKVRGILNYEKIRYSTSKEKKEKSKNKYNGIVDYLSDSDKKFSFVLCDEAHKMRNDETQTYKGAEIIMSLADSVVFLTATPIMISTENLYNLLHLLDSTRYFNYQIFNARLQENAPFVRAITALNHNVPLNQIYEDLINEEIRTSFFNSDNEEVYTRTRSVDEVYEKDPVFQEIKDRLNSIDDLKNRARLQYLLNTMSVMNNIFSRTRKRDVTTDMSQAERKPKPIKVVLSPEEQAEYNNVIEEYIDDNSYTDYWGEEHLTLGGTLGLVQKKRQVASSVYAYLNSEASLDNGIDAYSQCKDAKFEHLIEIIEEVFKHGTKKLVVFALFRKTLKYLSIRLKARGYNSLIIHGQIENRADVLAMFKNNPENHILLSSEVGSEGLDMQFCNSMVNYDLPWNPMVVEQRIGRIDRFGQKSPVVNIYNLIVAGSIQEDIYMRLLDRIGVFRGTIGDMEAILDSPIAEGQNKTIQDVYNKLEHDLYTSKLTEEEIHRKIDEISLAYEKEKQSIEELEEGLTNTLTNDAYFKNEIERILHNNAYVTEEELKNYLEALIEKHLTTCNLVNCGDDVYEIQLPLSDKNVLSNFLTSYQAEGEENSLAFRRFKRLLDDKNKILVTFNQQKAYDDNSLIFLNIYNPIIQACLKYFSAHQDDTNKSFCYAVESDGVLSRGKHYYMGIYQFVTSRAFQGVQKKNETLQPYVFDIENRQLVTDETIVNSIFAISQISGKEFNPSEALYTSDIVSDMKLSFVEASTQDRNTRKGELKRQAESERIHNEAQTREFYSIGIENIRRRIKNREDIIEFLSADSPERQSLERLVKMDKGLLVRNEKELQEKLDAINNDTNIEVDCEPLSVALIKIL</sequence>
<dbReference type="Pfam" id="PF00176">
    <property type="entry name" value="SNF2-rel_dom"/>
    <property type="match status" value="1"/>
</dbReference>
<feature type="domain" description="Helicase C-terminal" evidence="4">
    <location>
        <begin position="494"/>
        <end position="663"/>
    </location>
</feature>
<dbReference type="GO" id="GO:0005524">
    <property type="term" value="F:ATP binding"/>
    <property type="evidence" value="ECO:0007669"/>
    <property type="project" value="InterPro"/>
</dbReference>
<dbReference type="InterPro" id="IPR001650">
    <property type="entry name" value="Helicase_C-like"/>
</dbReference>
<dbReference type="InterPro" id="IPR049730">
    <property type="entry name" value="SNF2/RAD54-like_C"/>
</dbReference>
<dbReference type="InterPro" id="IPR038718">
    <property type="entry name" value="SNF2-like_sf"/>
</dbReference>
<dbReference type="PROSITE" id="PS51192">
    <property type="entry name" value="HELICASE_ATP_BIND_1"/>
    <property type="match status" value="1"/>
</dbReference>
<dbReference type="CDD" id="cd18793">
    <property type="entry name" value="SF2_C_SNF"/>
    <property type="match status" value="1"/>
</dbReference>
<feature type="domain" description="Helicase ATP-binding" evidence="3">
    <location>
        <begin position="111"/>
        <end position="290"/>
    </location>
</feature>
<evidence type="ECO:0000313" key="6">
    <source>
        <dbReference type="Proteomes" id="UP000763088"/>
    </source>
</evidence>
<dbReference type="SUPFAM" id="SSF52540">
    <property type="entry name" value="P-loop containing nucleoside triphosphate hydrolases"/>
    <property type="match status" value="2"/>
</dbReference>
<dbReference type="InterPro" id="IPR027417">
    <property type="entry name" value="P-loop_NTPase"/>
</dbReference>
<dbReference type="SMART" id="SM00490">
    <property type="entry name" value="HELICc"/>
    <property type="match status" value="1"/>
</dbReference>
<name>A0A928BUZ7_XYLRU</name>
<dbReference type="Pfam" id="PF00271">
    <property type="entry name" value="Helicase_C"/>
    <property type="match status" value="1"/>
</dbReference>
<keyword evidence="1" id="KW-0378">Hydrolase</keyword>
<dbReference type="SMART" id="SM00487">
    <property type="entry name" value="DEXDc"/>
    <property type="match status" value="1"/>
</dbReference>
<reference evidence="5" key="1">
    <citation type="submission" date="2019-04" db="EMBL/GenBank/DDBJ databases">
        <title>Evolution of Biomass-Degrading Anaerobic Consortia Revealed by Metagenomics.</title>
        <authorList>
            <person name="Peng X."/>
        </authorList>
    </citation>
    <scope>NUCLEOTIDE SEQUENCE</scope>
    <source>
        <strain evidence="5">SIG141</strain>
    </source>
</reference>
<evidence type="ECO:0000259" key="4">
    <source>
        <dbReference type="PROSITE" id="PS51194"/>
    </source>
</evidence>
<dbReference type="GO" id="GO:0016787">
    <property type="term" value="F:hydrolase activity"/>
    <property type="evidence" value="ECO:0007669"/>
    <property type="project" value="UniProtKB-KW"/>
</dbReference>
<dbReference type="Gene3D" id="3.40.50.10810">
    <property type="entry name" value="Tandem AAA-ATPase domain"/>
    <property type="match status" value="1"/>
</dbReference>
<evidence type="ECO:0000256" key="2">
    <source>
        <dbReference type="SAM" id="Coils"/>
    </source>
</evidence>
<dbReference type="Gene3D" id="3.40.50.300">
    <property type="entry name" value="P-loop containing nucleotide triphosphate hydrolases"/>
    <property type="match status" value="1"/>
</dbReference>
<dbReference type="AlphaFoldDB" id="A0A928BUZ7"/>
<dbReference type="PANTHER" id="PTHR45766">
    <property type="entry name" value="DNA ANNEALING HELICASE AND ENDONUCLEASE ZRANB3 FAMILY MEMBER"/>
    <property type="match status" value="1"/>
</dbReference>
<proteinExistence type="predicted"/>
<keyword evidence="5" id="KW-0347">Helicase</keyword>
<dbReference type="InterPro" id="IPR014001">
    <property type="entry name" value="Helicase_ATP-bd"/>
</dbReference>
<evidence type="ECO:0000313" key="5">
    <source>
        <dbReference type="EMBL" id="MBE6267316.1"/>
    </source>
</evidence>
<evidence type="ECO:0000259" key="3">
    <source>
        <dbReference type="PROSITE" id="PS51192"/>
    </source>
</evidence>
<comment type="caution">
    <text evidence="5">The sequence shown here is derived from an EMBL/GenBank/DDBJ whole genome shotgun (WGS) entry which is preliminary data.</text>
</comment>
<dbReference type="PANTHER" id="PTHR45766:SF6">
    <property type="entry name" value="SWI_SNF-RELATED MATRIX-ASSOCIATED ACTIN-DEPENDENT REGULATOR OF CHROMATIN SUBFAMILY A-LIKE PROTEIN 1"/>
    <property type="match status" value="1"/>
</dbReference>